<keyword evidence="10" id="KW-0143">Chaperone</keyword>
<dbReference type="Proteomes" id="UP000231637">
    <property type="component" value="Chromosome"/>
</dbReference>
<dbReference type="InterPro" id="IPR004565">
    <property type="entry name" value="OM_lipoprot_LolB"/>
</dbReference>
<evidence type="ECO:0000256" key="9">
    <source>
        <dbReference type="ARBA" id="ARBA00023139"/>
    </source>
</evidence>
<comment type="subcellular location">
    <subcellularLocation>
        <location evidence="1">Cell outer membrane</location>
        <topology evidence="1">Lipid-anchor</topology>
    </subcellularLocation>
</comment>
<evidence type="ECO:0000256" key="5">
    <source>
        <dbReference type="ARBA" id="ARBA00022448"/>
    </source>
</evidence>
<evidence type="ECO:0000256" key="8">
    <source>
        <dbReference type="ARBA" id="ARBA00023136"/>
    </source>
</evidence>
<organism evidence="14 15">
    <name type="scientific">Mariprofundus ferrinatatus</name>
    <dbReference type="NCBI Taxonomy" id="1921087"/>
    <lineage>
        <taxon>Bacteria</taxon>
        <taxon>Pseudomonadati</taxon>
        <taxon>Pseudomonadota</taxon>
        <taxon>Candidatius Mariprofundia</taxon>
        <taxon>Mariprofundales</taxon>
        <taxon>Mariprofundaceae</taxon>
        <taxon>Mariprofundus</taxon>
    </lineage>
</organism>
<dbReference type="AlphaFoldDB" id="A0A2K8L6A5"/>
<accession>A0A2K8L6A5</accession>
<comment type="similarity">
    <text evidence="2">Belongs to the LolB family.</text>
</comment>
<keyword evidence="6 13" id="KW-0732">Signal</keyword>
<evidence type="ECO:0000256" key="7">
    <source>
        <dbReference type="ARBA" id="ARBA00022927"/>
    </source>
</evidence>
<proteinExistence type="inferred from homology"/>
<dbReference type="SUPFAM" id="SSF89392">
    <property type="entry name" value="Prokaryotic lipoproteins and lipoprotein localization factors"/>
    <property type="match status" value="1"/>
</dbReference>
<name>A0A2K8L6A5_9PROT</name>
<dbReference type="InterPro" id="IPR029046">
    <property type="entry name" value="LolA/LolB/LppX"/>
</dbReference>
<evidence type="ECO:0000256" key="2">
    <source>
        <dbReference type="ARBA" id="ARBA00009696"/>
    </source>
</evidence>
<keyword evidence="5" id="KW-0813">Transport</keyword>
<dbReference type="GO" id="GO:0015031">
    <property type="term" value="P:protein transport"/>
    <property type="evidence" value="ECO:0007669"/>
    <property type="project" value="UniProtKB-KW"/>
</dbReference>
<evidence type="ECO:0000256" key="10">
    <source>
        <dbReference type="ARBA" id="ARBA00023186"/>
    </source>
</evidence>
<gene>
    <name evidence="14" type="ORF">Ga0123462_0497</name>
</gene>
<sequence length="177" mass="19918">MKRIPAPPLVALLLMIGMALTAGCAKQPPQQSTTIGPYSNFSGRLIVMEPTRRWQVVIQWRAERADRGDVRLTHAATGTVVEFRWAGRQMQVRDSNDHFWRAISADQLGSHGIVMPPQQLALILLGKMPSHFTEAKPDLWESRNSGHAIRLQWYAESKKLVMTDIKQGRQATLIITP</sequence>
<evidence type="ECO:0000256" key="12">
    <source>
        <dbReference type="ARBA" id="ARBA00023288"/>
    </source>
</evidence>
<evidence type="ECO:0000313" key="14">
    <source>
        <dbReference type="EMBL" id="ATX81371.1"/>
    </source>
</evidence>
<reference evidence="14 15" key="1">
    <citation type="submission" date="2016-12" db="EMBL/GenBank/DDBJ databases">
        <title>Isolation and genomic insights into novel planktonic Zetaproteobacteria from stratified waters of the Chesapeake Bay.</title>
        <authorList>
            <person name="McAllister S.M."/>
            <person name="Kato S."/>
            <person name="Chan C.S."/>
            <person name="Chiu B.K."/>
            <person name="Field E.K."/>
        </authorList>
    </citation>
    <scope>NUCLEOTIDE SEQUENCE [LARGE SCALE GENOMIC DNA]</scope>
    <source>
        <strain evidence="14 15">CP-8</strain>
    </source>
</reference>
<keyword evidence="8" id="KW-0472">Membrane</keyword>
<dbReference type="Pfam" id="PF03550">
    <property type="entry name" value="LolB"/>
    <property type="match status" value="1"/>
</dbReference>
<evidence type="ECO:0000256" key="4">
    <source>
        <dbReference type="ARBA" id="ARBA00016202"/>
    </source>
</evidence>
<keyword evidence="15" id="KW-1185">Reference proteome</keyword>
<evidence type="ECO:0000256" key="13">
    <source>
        <dbReference type="SAM" id="SignalP"/>
    </source>
</evidence>
<dbReference type="OrthoDB" id="5295056at2"/>
<evidence type="ECO:0000256" key="11">
    <source>
        <dbReference type="ARBA" id="ARBA00023237"/>
    </source>
</evidence>
<evidence type="ECO:0000256" key="3">
    <source>
        <dbReference type="ARBA" id="ARBA00011245"/>
    </source>
</evidence>
<keyword evidence="9" id="KW-0564">Palmitate</keyword>
<feature type="signal peptide" evidence="13">
    <location>
        <begin position="1"/>
        <end position="21"/>
    </location>
</feature>
<dbReference type="PROSITE" id="PS51257">
    <property type="entry name" value="PROKAR_LIPOPROTEIN"/>
    <property type="match status" value="1"/>
</dbReference>
<keyword evidence="12 14" id="KW-0449">Lipoprotein</keyword>
<evidence type="ECO:0000256" key="1">
    <source>
        <dbReference type="ARBA" id="ARBA00004459"/>
    </source>
</evidence>
<dbReference type="RefSeq" id="WP_157821238.1">
    <property type="nucleotide sequence ID" value="NZ_CP018800.1"/>
</dbReference>
<comment type="subunit">
    <text evidence="3">Monomer.</text>
</comment>
<keyword evidence="11" id="KW-0998">Cell outer membrane</keyword>
<dbReference type="EMBL" id="CP018800">
    <property type="protein sequence ID" value="ATX81371.1"/>
    <property type="molecule type" value="Genomic_DNA"/>
</dbReference>
<evidence type="ECO:0000313" key="15">
    <source>
        <dbReference type="Proteomes" id="UP000231637"/>
    </source>
</evidence>
<dbReference type="KEGG" id="mfn:Ga0123462_0497"/>
<dbReference type="Gene3D" id="2.50.20.10">
    <property type="entry name" value="Lipoprotein localisation LolA/LolB/LppX"/>
    <property type="match status" value="1"/>
</dbReference>
<feature type="chain" id="PRO_5014700775" description="Outer-membrane lipoprotein LolB" evidence="13">
    <location>
        <begin position="22"/>
        <end position="177"/>
    </location>
</feature>
<evidence type="ECO:0000256" key="6">
    <source>
        <dbReference type="ARBA" id="ARBA00022729"/>
    </source>
</evidence>
<keyword evidence="7" id="KW-0653">Protein transport</keyword>
<protein>
    <recommendedName>
        <fullName evidence="4">Outer-membrane lipoprotein LolB</fullName>
    </recommendedName>
</protein>
<dbReference type="GO" id="GO:0009279">
    <property type="term" value="C:cell outer membrane"/>
    <property type="evidence" value="ECO:0007669"/>
    <property type="project" value="UniProtKB-SubCell"/>
</dbReference>